<keyword evidence="3" id="KW-1185">Reference proteome</keyword>
<evidence type="ECO:0000313" key="3">
    <source>
        <dbReference type="Proteomes" id="UP001066276"/>
    </source>
</evidence>
<protein>
    <submittedName>
        <fullName evidence="2">Uncharacterized protein</fullName>
    </submittedName>
</protein>
<comment type="caution">
    <text evidence="2">The sequence shown here is derived from an EMBL/GenBank/DDBJ whole genome shotgun (WGS) entry which is preliminary data.</text>
</comment>
<name>A0AAV7L083_PLEWA</name>
<gene>
    <name evidence="2" type="ORF">NDU88_005095</name>
</gene>
<dbReference type="EMBL" id="JANPWB010000016">
    <property type="protein sequence ID" value="KAJ1084957.1"/>
    <property type="molecule type" value="Genomic_DNA"/>
</dbReference>
<evidence type="ECO:0000313" key="2">
    <source>
        <dbReference type="EMBL" id="KAJ1084957.1"/>
    </source>
</evidence>
<reference evidence="2" key="1">
    <citation type="journal article" date="2022" name="bioRxiv">
        <title>Sequencing and chromosome-scale assembly of the giantPleurodeles waltlgenome.</title>
        <authorList>
            <person name="Brown T."/>
            <person name="Elewa A."/>
            <person name="Iarovenko S."/>
            <person name="Subramanian E."/>
            <person name="Araus A.J."/>
            <person name="Petzold A."/>
            <person name="Susuki M."/>
            <person name="Suzuki K.-i.T."/>
            <person name="Hayashi T."/>
            <person name="Toyoda A."/>
            <person name="Oliveira C."/>
            <person name="Osipova E."/>
            <person name="Leigh N.D."/>
            <person name="Simon A."/>
            <person name="Yun M.H."/>
        </authorList>
    </citation>
    <scope>NUCLEOTIDE SEQUENCE</scope>
    <source>
        <strain evidence="2">20211129_DDA</strain>
        <tissue evidence="2">Liver</tissue>
    </source>
</reference>
<sequence length="231" mass="25957">MTHLWARGHVLCRGESPIPARPTTAQELPVSLKLRLHILGYSRRSGRVKQEGVPVQARSGDYRWSLVTWEPREKRKRKSCGVPVQARSGDYRWSLVTWKPREKRKRKSCDVVPWIPSQKPQVYRCRPGVVTTAGVLSRGNRERKGKENPVRCGAMDPSSEASGGLGSTAAPLVFLMAVLRCYRCGPSRRLGRDTGSRGGPQQLRLRASFYYLLVCWRPGVPLVPFPQGSLL</sequence>
<evidence type="ECO:0000256" key="1">
    <source>
        <dbReference type="SAM" id="MobiDB-lite"/>
    </source>
</evidence>
<dbReference type="AlphaFoldDB" id="A0AAV7L083"/>
<feature type="region of interest" description="Disordered" evidence="1">
    <location>
        <begin position="140"/>
        <end position="164"/>
    </location>
</feature>
<feature type="compositionally biased region" description="Basic and acidic residues" evidence="1">
    <location>
        <begin position="140"/>
        <end position="149"/>
    </location>
</feature>
<accession>A0AAV7L083</accession>
<organism evidence="2 3">
    <name type="scientific">Pleurodeles waltl</name>
    <name type="common">Iberian ribbed newt</name>
    <dbReference type="NCBI Taxonomy" id="8319"/>
    <lineage>
        <taxon>Eukaryota</taxon>
        <taxon>Metazoa</taxon>
        <taxon>Chordata</taxon>
        <taxon>Craniata</taxon>
        <taxon>Vertebrata</taxon>
        <taxon>Euteleostomi</taxon>
        <taxon>Amphibia</taxon>
        <taxon>Batrachia</taxon>
        <taxon>Caudata</taxon>
        <taxon>Salamandroidea</taxon>
        <taxon>Salamandridae</taxon>
        <taxon>Pleurodelinae</taxon>
        <taxon>Pleurodeles</taxon>
    </lineage>
</organism>
<proteinExistence type="predicted"/>
<dbReference type="Proteomes" id="UP001066276">
    <property type="component" value="Chromosome 12"/>
</dbReference>